<evidence type="ECO:0000256" key="2">
    <source>
        <dbReference type="ARBA" id="ARBA00023125"/>
    </source>
</evidence>
<dbReference type="PANTHER" id="PTHR44688:SF16">
    <property type="entry name" value="DNA-BINDING TRANSCRIPTIONAL ACTIVATOR DEVR_DOSR"/>
    <property type="match status" value="1"/>
</dbReference>
<dbReference type="InterPro" id="IPR036388">
    <property type="entry name" value="WH-like_DNA-bd_sf"/>
</dbReference>
<feature type="domain" description="Response regulatory" evidence="6">
    <location>
        <begin position="24"/>
        <end position="138"/>
    </location>
</feature>
<name>A0A7W7KAP1_9SPHN</name>
<evidence type="ECO:0000313" key="7">
    <source>
        <dbReference type="EMBL" id="MBB4859301.1"/>
    </source>
</evidence>
<evidence type="ECO:0000259" key="5">
    <source>
        <dbReference type="PROSITE" id="PS50043"/>
    </source>
</evidence>
<dbReference type="AlphaFoldDB" id="A0A7W7KAP1"/>
<dbReference type="SMART" id="SM00448">
    <property type="entry name" value="REC"/>
    <property type="match status" value="1"/>
</dbReference>
<keyword evidence="1" id="KW-0805">Transcription regulation</keyword>
<dbReference type="PROSITE" id="PS00622">
    <property type="entry name" value="HTH_LUXR_1"/>
    <property type="match status" value="1"/>
</dbReference>
<evidence type="ECO:0000256" key="4">
    <source>
        <dbReference type="PROSITE-ProRule" id="PRU00169"/>
    </source>
</evidence>
<dbReference type="Gene3D" id="1.10.10.10">
    <property type="entry name" value="Winged helix-like DNA-binding domain superfamily/Winged helix DNA-binding domain"/>
    <property type="match status" value="1"/>
</dbReference>
<keyword evidence="8" id="KW-1185">Reference proteome</keyword>
<protein>
    <submittedName>
        <fullName evidence="7">FixJ family two-component response regulator</fullName>
    </submittedName>
</protein>
<dbReference type="SMART" id="SM00421">
    <property type="entry name" value="HTH_LUXR"/>
    <property type="match status" value="1"/>
</dbReference>
<dbReference type="EMBL" id="JACHLR010000010">
    <property type="protein sequence ID" value="MBB4859301.1"/>
    <property type="molecule type" value="Genomic_DNA"/>
</dbReference>
<keyword evidence="4" id="KW-0597">Phosphoprotein</keyword>
<accession>A0A7W7KAP1</accession>
<dbReference type="PRINTS" id="PR00038">
    <property type="entry name" value="HTHLUXR"/>
</dbReference>
<evidence type="ECO:0000256" key="3">
    <source>
        <dbReference type="ARBA" id="ARBA00023163"/>
    </source>
</evidence>
<dbReference type="InterPro" id="IPR001789">
    <property type="entry name" value="Sig_transdc_resp-reg_receiver"/>
</dbReference>
<feature type="domain" description="HTH luxR-type" evidence="5">
    <location>
        <begin position="154"/>
        <end position="219"/>
    </location>
</feature>
<gene>
    <name evidence="7" type="ORF">HNO88_002630</name>
</gene>
<dbReference type="GO" id="GO:0006355">
    <property type="term" value="P:regulation of DNA-templated transcription"/>
    <property type="evidence" value="ECO:0007669"/>
    <property type="project" value="InterPro"/>
</dbReference>
<dbReference type="PROSITE" id="PS50043">
    <property type="entry name" value="HTH_LUXR_2"/>
    <property type="match status" value="1"/>
</dbReference>
<dbReference type="GO" id="GO:0000160">
    <property type="term" value="P:phosphorelay signal transduction system"/>
    <property type="evidence" value="ECO:0007669"/>
    <property type="project" value="InterPro"/>
</dbReference>
<proteinExistence type="predicted"/>
<reference evidence="7 8" key="1">
    <citation type="submission" date="2020-08" db="EMBL/GenBank/DDBJ databases">
        <title>Functional genomics of gut bacteria from endangered species of beetles.</title>
        <authorList>
            <person name="Carlos-Shanley C."/>
        </authorList>
    </citation>
    <scope>NUCLEOTIDE SEQUENCE [LARGE SCALE GENOMIC DNA]</scope>
    <source>
        <strain evidence="7 8">S00245</strain>
    </source>
</reference>
<keyword evidence="3" id="KW-0804">Transcription</keyword>
<evidence type="ECO:0000259" key="6">
    <source>
        <dbReference type="PROSITE" id="PS50110"/>
    </source>
</evidence>
<dbReference type="SUPFAM" id="SSF52172">
    <property type="entry name" value="CheY-like"/>
    <property type="match status" value="1"/>
</dbReference>
<dbReference type="Proteomes" id="UP000555448">
    <property type="component" value="Unassembled WGS sequence"/>
</dbReference>
<dbReference type="CDD" id="cd06170">
    <property type="entry name" value="LuxR_C_like"/>
    <property type="match status" value="1"/>
</dbReference>
<dbReference type="Pfam" id="PF00072">
    <property type="entry name" value="Response_reg"/>
    <property type="match status" value="1"/>
</dbReference>
<evidence type="ECO:0000313" key="8">
    <source>
        <dbReference type="Proteomes" id="UP000555448"/>
    </source>
</evidence>
<dbReference type="PANTHER" id="PTHR44688">
    <property type="entry name" value="DNA-BINDING TRANSCRIPTIONAL ACTIVATOR DEVR_DOSR"/>
    <property type="match status" value="1"/>
</dbReference>
<evidence type="ECO:0000256" key="1">
    <source>
        <dbReference type="ARBA" id="ARBA00023015"/>
    </source>
</evidence>
<dbReference type="InterPro" id="IPR000792">
    <property type="entry name" value="Tscrpt_reg_LuxR_C"/>
</dbReference>
<dbReference type="InterPro" id="IPR011006">
    <property type="entry name" value="CheY-like_superfamily"/>
</dbReference>
<dbReference type="PROSITE" id="PS50110">
    <property type="entry name" value="RESPONSE_REGULATORY"/>
    <property type="match status" value="1"/>
</dbReference>
<comment type="caution">
    <text evidence="7">The sequence shown here is derived from an EMBL/GenBank/DDBJ whole genome shotgun (WGS) entry which is preliminary data.</text>
</comment>
<dbReference type="RefSeq" id="WP_246381707.1">
    <property type="nucleotide sequence ID" value="NZ_JACHLR010000010.1"/>
</dbReference>
<feature type="modified residue" description="4-aspartylphosphate" evidence="4">
    <location>
        <position position="73"/>
    </location>
</feature>
<dbReference type="Gene3D" id="3.40.50.2300">
    <property type="match status" value="1"/>
</dbReference>
<sequence length="228" mass="24701">MIEESSPATGIAPRLPAVDVDEPLIVIADDSADHRDAMMELFESVGIETMIFANARSLLESQLPDRPGCFILDVRMPGPSGLDLQAQLAGNGHLMPIIFVTGHGDVPMSIRAIKAGAFDFKTKPVRDQDLLDAAIAAIEADRARRAVDRVARESLEKFNSLSPREAQVLELLVGGLLNKQIAYELGVTEVTIKLHRGNVMKKMGVGSVAELVRMWDHVPASTRQGDVA</sequence>
<dbReference type="Pfam" id="PF00196">
    <property type="entry name" value="GerE"/>
    <property type="match status" value="1"/>
</dbReference>
<organism evidence="7 8">
    <name type="scientific">Novosphingobium chloroacetimidivorans</name>
    <dbReference type="NCBI Taxonomy" id="1428314"/>
    <lineage>
        <taxon>Bacteria</taxon>
        <taxon>Pseudomonadati</taxon>
        <taxon>Pseudomonadota</taxon>
        <taxon>Alphaproteobacteria</taxon>
        <taxon>Sphingomonadales</taxon>
        <taxon>Sphingomonadaceae</taxon>
        <taxon>Novosphingobium</taxon>
    </lineage>
</organism>
<dbReference type="GO" id="GO:0003677">
    <property type="term" value="F:DNA binding"/>
    <property type="evidence" value="ECO:0007669"/>
    <property type="project" value="UniProtKB-KW"/>
</dbReference>
<keyword evidence="2" id="KW-0238">DNA-binding</keyword>